<sequence>MDCCRSNHFCGVQAENALQLNEEHRAVLMAADLQTRSRWVAMDQVLSVLVGGFVGSFVMAEAAIDYVIALQAGHGCLLLANSIAVLRVDVFL</sequence>
<evidence type="ECO:0000313" key="2">
    <source>
        <dbReference type="Proteomes" id="UP001055879"/>
    </source>
</evidence>
<organism evidence="1 2">
    <name type="scientific">Arctium lappa</name>
    <name type="common">Greater burdock</name>
    <name type="synonym">Lappa major</name>
    <dbReference type="NCBI Taxonomy" id="4217"/>
    <lineage>
        <taxon>Eukaryota</taxon>
        <taxon>Viridiplantae</taxon>
        <taxon>Streptophyta</taxon>
        <taxon>Embryophyta</taxon>
        <taxon>Tracheophyta</taxon>
        <taxon>Spermatophyta</taxon>
        <taxon>Magnoliopsida</taxon>
        <taxon>eudicotyledons</taxon>
        <taxon>Gunneridae</taxon>
        <taxon>Pentapetalae</taxon>
        <taxon>asterids</taxon>
        <taxon>campanulids</taxon>
        <taxon>Asterales</taxon>
        <taxon>Asteraceae</taxon>
        <taxon>Carduoideae</taxon>
        <taxon>Cardueae</taxon>
        <taxon>Arctiinae</taxon>
        <taxon>Arctium</taxon>
    </lineage>
</organism>
<reference evidence="2" key="1">
    <citation type="journal article" date="2022" name="Mol. Ecol. Resour.">
        <title>The genomes of chicory, endive, great burdock and yacon provide insights into Asteraceae palaeo-polyploidization history and plant inulin production.</title>
        <authorList>
            <person name="Fan W."/>
            <person name="Wang S."/>
            <person name="Wang H."/>
            <person name="Wang A."/>
            <person name="Jiang F."/>
            <person name="Liu H."/>
            <person name="Zhao H."/>
            <person name="Xu D."/>
            <person name="Zhang Y."/>
        </authorList>
    </citation>
    <scope>NUCLEOTIDE SEQUENCE [LARGE SCALE GENOMIC DNA]</scope>
    <source>
        <strain evidence="2">cv. Niubang</strain>
    </source>
</reference>
<comment type="caution">
    <text evidence="1">The sequence shown here is derived from an EMBL/GenBank/DDBJ whole genome shotgun (WGS) entry which is preliminary data.</text>
</comment>
<accession>A0ACB9DJE8</accession>
<evidence type="ECO:0000313" key="1">
    <source>
        <dbReference type="EMBL" id="KAI3746783.1"/>
    </source>
</evidence>
<reference evidence="1 2" key="2">
    <citation type="journal article" date="2022" name="Mol. Ecol. Resour.">
        <title>The genomes of chicory, endive, great burdock and yacon provide insights into Asteraceae paleo-polyploidization history and plant inulin production.</title>
        <authorList>
            <person name="Fan W."/>
            <person name="Wang S."/>
            <person name="Wang H."/>
            <person name="Wang A."/>
            <person name="Jiang F."/>
            <person name="Liu H."/>
            <person name="Zhao H."/>
            <person name="Xu D."/>
            <person name="Zhang Y."/>
        </authorList>
    </citation>
    <scope>NUCLEOTIDE SEQUENCE [LARGE SCALE GENOMIC DNA]</scope>
    <source>
        <strain evidence="2">cv. Niubang</strain>
    </source>
</reference>
<dbReference type="EMBL" id="CM042049">
    <property type="protein sequence ID" value="KAI3746783.1"/>
    <property type="molecule type" value="Genomic_DNA"/>
</dbReference>
<gene>
    <name evidence="1" type="ORF">L6452_09223</name>
</gene>
<dbReference type="Proteomes" id="UP001055879">
    <property type="component" value="Linkage Group LG03"/>
</dbReference>
<name>A0ACB9DJE8_ARCLA</name>
<protein>
    <submittedName>
        <fullName evidence="1">Uncharacterized protein</fullName>
    </submittedName>
</protein>
<keyword evidence="2" id="KW-1185">Reference proteome</keyword>
<proteinExistence type="predicted"/>